<proteinExistence type="inferred from homology"/>
<dbReference type="GO" id="GO:0016787">
    <property type="term" value="F:hydrolase activity"/>
    <property type="evidence" value="ECO:0007669"/>
    <property type="project" value="UniProtKB-KW"/>
</dbReference>
<evidence type="ECO:0000256" key="3">
    <source>
        <dbReference type="ARBA" id="ARBA00022723"/>
    </source>
</evidence>
<keyword evidence="6" id="KW-0378">Hydrolase</keyword>
<gene>
    <name evidence="6" type="ORF">MiSe_61730</name>
</gene>
<sequence length="216" mass="23764">MLTAILFDLDGTLVNTDPLHYRVWKEVLKDYGLEIDQKFYDSRISGGLNPLVIKDILPELSETENYQLAEYKEARFRELASELKPVAGWERILAWTEEFNLKRALVTNAPPKNVELMLSVLGLTEAFNPVVVASNAGVSKPDPALYRMALNLLDIAPEQGLVFEDSPAGIRSAVGAGILTIGIASTHNPQALLAAGAFNVVPDFTDEQVWNLLRGS</sequence>
<evidence type="ECO:0000256" key="4">
    <source>
        <dbReference type="ARBA" id="ARBA00022842"/>
    </source>
</evidence>
<dbReference type="InterPro" id="IPR023214">
    <property type="entry name" value="HAD_sf"/>
</dbReference>
<comment type="cofactor">
    <cofactor evidence="1">
        <name>Mg(2+)</name>
        <dbReference type="ChEBI" id="CHEBI:18420"/>
    </cofactor>
</comment>
<dbReference type="PANTHER" id="PTHR46193">
    <property type="entry name" value="6-PHOSPHOGLUCONATE PHOSPHATASE"/>
    <property type="match status" value="1"/>
</dbReference>
<dbReference type="SUPFAM" id="SSF56784">
    <property type="entry name" value="HAD-like"/>
    <property type="match status" value="1"/>
</dbReference>
<dbReference type="EMBL" id="BLAY01000119">
    <property type="protein sequence ID" value="GET41361.1"/>
    <property type="molecule type" value="Genomic_DNA"/>
</dbReference>
<organism evidence="6 7">
    <name type="scientific">Microseira wollei NIES-4236</name>
    <dbReference type="NCBI Taxonomy" id="2530354"/>
    <lineage>
        <taxon>Bacteria</taxon>
        <taxon>Bacillati</taxon>
        <taxon>Cyanobacteriota</taxon>
        <taxon>Cyanophyceae</taxon>
        <taxon>Oscillatoriophycideae</taxon>
        <taxon>Aerosakkonematales</taxon>
        <taxon>Aerosakkonemataceae</taxon>
        <taxon>Microseira</taxon>
    </lineage>
</organism>
<dbReference type="SFLD" id="SFLDG01129">
    <property type="entry name" value="C1.5:_HAD__Beta-PGM__Phosphata"/>
    <property type="match status" value="1"/>
</dbReference>
<dbReference type="GO" id="GO:0046872">
    <property type="term" value="F:metal ion binding"/>
    <property type="evidence" value="ECO:0007669"/>
    <property type="project" value="UniProtKB-KW"/>
</dbReference>
<dbReference type="InterPro" id="IPR023198">
    <property type="entry name" value="PGP-like_dom2"/>
</dbReference>
<keyword evidence="4" id="KW-0460">Magnesium</keyword>
<dbReference type="NCBIfam" id="TIGR01549">
    <property type="entry name" value="HAD-SF-IA-v1"/>
    <property type="match status" value="1"/>
</dbReference>
<reference evidence="6" key="1">
    <citation type="submission" date="2019-10" db="EMBL/GenBank/DDBJ databases">
        <title>Draft genome sequece of Microseira wollei NIES-4236.</title>
        <authorList>
            <person name="Yamaguchi H."/>
            <person name="Suzuki S."/>
            <person name="Kawachi M."/>
        </authorList>
    </citation>
    <scope>NUCLEOTIDE SEQUENCE</scope>
    <source>
        <strain evidence="6">NIES-4236</strain>
    </source>
</reference>
<evidence type="ECO:0000313" key="6">
    <source>
        <dbReference type="EMBL" id="GET41361.1"/>
    </source>
</evidence>
<comment type="similarity">
    <text evidence="2">Belongs to the HAD-like hydrolase superfamily. CbbY/CbbZ/Gph/YieH family.</text>
</comment>
<dbReference type="AlphaFoldDB" id="A0AAV3XIE9"/>
<dbReference type="NCBIfam" id="TIGR01509">
    <property type="entry name" value="HAD-SF-IA-v3"/>
    <property type="match status" value="1"/>
</dbReference>
<protein>
    <submittedName>
        <fullName evidence="6">HAD family hydrolase</fullName>
    </submittedName>
</protein>
<dbReference type="InterPro" id="IPR036412">
    <property type="entry name" value="HAD-like_sf"/>
</dbReference>
<comment type="caution">
    <text evidence="6">The sequence shown here is derived from an EMBL/GenBank/DDBJ whole genome shotgun (WGS) entry which is preliminary data.</text>
</comment>
<evidence type="ECO:0000256" key="1">
    <source>
        <dbReference type="ARBA" id="ARBA00001946"/>
    </source>
</evidence>
<dbReference type="InterPro" id="IPR051600">
    <property type="entry name" value="Beta-PGM-like"/>
</dbReference>
<evidence type="ECO:0000256" key="5">
    <source>
        <dbReference type="ARBA" id="ARBA00023277"/>
    </source>
</evidence>
<dbReference type="RefSeq" id="WP_226587593.1">
    <property type="nucleotide sequence ID" value="NZ_BLAY01000119.1"/>
</dbReference>
<accession>A0AAV3XIE9</accession>
<evidence type="ECO:0000313" key="7">
    <source>
        <dbReference type="Proteomes" id="UP001050975"/>
    </source>
</evidence>
<dbReference type="PANTHER" id="PTHR46193:SF18">
    <property type="entry name" value="HEXITOL PHOSPHATASE B"/>
    <property type="match status" value="1"/>
</dbReference>
<dbReference type="InterPro" id="IPR006439">
    <property type="entry name" value="HAD-SF_hydro_IA"/>
</dbReference>
<evidence type="ECO:0000256" key="2">
    <source>
        <dbReference type="ARBA" id="ARBA00006171"/>
    </source>
</evidence>
<dbReference type="Gene3D" id="3.40.50.1000">
    <property type="entry name" value="HAD superfamily/HAD-like"/>
    <property type="match status" value="1"/>
</dbReference>
<dbReference type="Gene3D" id="1.10.150.240">
    <property type="entry name" value="Putative phosphatase, domain 2"/>
    <property type="match status" value="1"/>
</dbReference>
<dbReference type="InterPro" id="IPR041492">
    <property type="entry name" value="HAD_2"/>
</dbReference>
<dbReference type="Proteomes" id="UP001050975">
    <property type="component" value="Unassembled WGS sequence"/>
</dbReference>
<dbReference type="Pfam" id="PF13419">
    <property type="entry name" value="HAD_2"/>
    <property type="match status" value="1"/>
</dbReference>
<dbReference type="SFLD" id="SFLDG01135">
    <property type="entry name" value="C1.5.6:_HAD__Beta-PGM__Phospha"/>
    <property type="match status" value="1"/>
</dbReference>
<dbReference type="PROSITE" id="PS01228">
    <property type="entry name" value="COF_1"/>
    <property type="match status" value="1"/>
</dbReference>
<keyword evidence="3" id="KW-0479">Metal-binding</keyword>
<dbReference type="SFLD" id="SFLDS00003">
    <property type="entry name" value="Haloacid_Dehalogenase"/>
    <property type="match status" value="1"/>
</dbReference>
<dbReference type="PRINTS" id="PR00413">
    <property type="entry name" value="HADHALOGNASE"/>
</dbReference>
<keyword evidence="5" id="KW-0119">Carbohydrate metabolism</keyword>
<name>A0AAV3XIE9_9CYAN</name>
<keyword evidence="7" id="KW-1185">Reference proteome</keyword>